<dbReference type="Proteomes" id="UP001597453">
    <property type="component" value="Unassembled WGS sequence"/>
</dbReference>
<name>A0ABW5RJ82_9MICO</name>
<reference evidence="2" key="1">
    <citation type="journal article" date="2019" name="Int. J. Syst. Evol. Microbiol.">
        <title>The Global Catalogue of Microorganisms (GCM) 10K type strain sequencing project: providing services to taxonomists for standard genome sequencing and annotation.</title>
        <authorList>
            <consortium name="The Broad Institute Genomics Platform"/>
            <consortium name="The Broad Institute Genome Sequencing Center for Infectious Disease"/>
            <person name="Wu L."/>
            <person name="Ma J."/>
        </authorList>
    </citation>
    <scope>NUCLEOTIDE SEQUENCE [LARGE SCALE GENOMIC DNA]</scope>
    <source>
        <strain evidence="2">TISTR 1511</strain>
    </source>
</reference>
<dbReference type="InterPro" id="IPR001381">
    <property type="entry name" value="DHquinase_I"/>
</dbReference>
<dbReference type="InterPro" id="IPR013785">
    <property type="entry name" value="Aldolase_TIM"/>
</dbReference>
<keyword evidence="2" id="KW-1185">Reference proteome</keyword>
<dbReference type="EC" id="4.2.1.10" evidence="1"/>
<gene>
    <name evidence="1" type="ORF">ACFSUQ_07655</name>
</gene>
<accession>A0ABW5RJ82</accession>
<dbReference type="SUPFAM" id="SSF51569">
    <property type="entry name" value="Aldolase"/>
    <property type="match status" value="1"/>
</dbReference>
<organism evidence="1 2">
    <name type="scientific">Gulosibacter bifidus</name>
    <dbReference type="NCBI Taxonomy" id="272239"/>
    <lineage>
        <taxon>Bacteria</taxon>
        <taxon>Bacillati</taxon>
        <taxon>Actinomycetota</taxon>
        <taxon>Actinomycetes</taxon>
        <taxon>Micrococcales</taxon>
        <taxon>Microbacteriaceae</taxon>
        <taxon>Gulosibacter</taxon>
    </lineage>
</organism>
<keyword evidence="1" id="KW-0456">Lyase</keyword>
<sequence length="182" mass="19909">MNRLQMGAELSQMKAHAGSIELGGERAAVIEPLTGKNASDLAHKARTDAGSGADVVEWRVDHPSDISNPVITGCAQALRHEVSLPILATFRFLGEVSAPGRVGPDALVEFDQATGWLSADWDLNLLFSLWQSQVNERATVSHGAALIVRRELYHKGKSSRQLRRLSMIHFFGMRTKFGCFGI</sequence>
<evidence type="ECO:0000313" key="2">
    <source>
        <dbReference type="Proteomes" id="UP001597453"/>
    </source>
</evidence>
<dbReference type="RefSeq" id="WP_110477074.1">
    <property type="nucleotide sequence ID" value="NZ_JBHUNF010000004.1"/>
</dbReference>
<protein>
    <submittedName>
        <fullName evidence="1">Type I 3-dehydroquinate dehydratase</fullName>
        <ecNumber evidence="1">4.2.1.10</ecNumber>
    </submittedName>
</protein>
<comment type="caution">
    <text evidence="1">The sequence shown here is derived from an EMBL/GenBank/DDBJ whole genome shotgun (WGS) entry which is preliminary data.</text>
</comment>
<dbReference type="Gene3D" id="3.20.20.70">
    <property type="entry name" value="Aldolase class I"/>
    <property type="match status" value="1"/>
</dbReference>
<dbReference type="Pfam" id="PF01487">
    <property type="entry name" value="DHquinase_I"/>
    <property type="match status" value="1"/>
</dbReference>
<dbReference type="EMBL" id="JBHUNF010000004">
    <property type="protein sequence ID" value="MFD2675166.1"/>
    <property type="molecule type" value="Genomic_DNA"/>
</dbReference>
<proteinExistence type="predicted"/>
<evidence type="ECO:0000313" key="1">
    <source>
        <dbReference type="EMBL" id="MFD2675166.1"/>
    </source>
</evidence>
<dbReference type="GO" id="GO:0003855">
    <property type="term" value="F:3-dehydroquinate dehydratase activity"/>
    <property type="evidence" value="ECO:0007669"/>
    <property type="project" value="UniProtKB-EC"/>
</dbReference>